<keyword evidence="2" id="KW-1185">Reference proteome</keyword>
<dbReference type="Proteomes" id="UP001178288">
    <property type="component" value="Chromosome"/>
</dbReference>
<gene>
    <name evidence="1" type="ORF">QNH39_25150</name>
</gene>
<evidence type="ECO:0000313" key="2">
    <source>
        <dbReference type="Proteomes" id="UP001178288"/>
    </source>
</evidence>
<reference evidence="1" key="1">
    <citation type="submission" date="2023-05" db="EMBL/GenBank/DDBJ databases">
        <title>Comparative genomics of Bacillaceae isolates and their secondary metabolite potential.</title>
        <authorList>
            <person name="Song L."/>
            <person name="Nielsen L.J."/>
            <person name="Mohite O."/>
            <person name="Xu X."/>
            <person name="Weber T."/>
            <person name="Kovacs A.T."/>
        </authorList>
    </citation>
    <scope>NUCLEOTIDE SEQUENCE</scope>
    <source>
        <strain evidence="1">XLM17</strain>
    </source>
</reference>
<sequence length="126" mass="14130">MELEWRDEGTAPRPDSVLLLEFKDDLCRIGPLYTCYSAILHHLLSSAFADFFASPKWKHFAADTEEDNVDEVLNIASPVFGTNSTPTPDDPFFEIEVTDDFSDISVLVTIDAIVGKVINVDELNYD</sequence>
<evidence type="ECO:0000313" key="1">
    <source>
        <dbReference type="EMBL" id="WHY85848.1"/>
    </source>
</evidence>
<proteinExistence type="predicted"/>
<protein>
    <submittedName>
        <fullName evidence="1">Uncharacterized protein</fullName>
    </submittedName>
</protein>
<dbReference type="KEGG" id="nnv:QNH39_25150"/>
<dbReference type="RefSeq" id="WP_156482403.1">
    <property type="nucleotide sequence ID" value="NZ_CP126114.1"/>
</dbReference>
<accession>A0AA95MSN4</accession>
<dbReference type="AlphaFoldDB" id="A0AA95MSN4"/>
<dbReference type="EMBL" id="CP126114">
    <property type="protein sequence ID" value="WHY85848.1"/>
    <property type="molecule type" value="Genomic_DNA"/>
</dbReference>
<organism evidence="1 2">
    <name type="scientific">Neobacillus novalis</name>
    <dbReference type="NCBI Taxonomy" id="220687"/>
    <lineage>
        <taxon>Bacteria</taxon>
        <taxon>Bacillati</taxon>
        <taxon>Bacillota</taxon>
        <taxon>Bacilli</taxon>
        <taxon>Bacillales</taxon>
        <taxon>Bacillaceae</taxon>
        <taxon>Neobacillus</taxon>
    </lineage>
</organism>
<name>A0AA95MSN4_9BACI</name>